<keyword evidence="1" id="KW-0472">Membrane</keyword>
<feature type="transmembrane region" description="Helical" evidence="1">
    <location>
        <begin position="88"/>
        <end position="107"/>
    </location>
</feature>
<sequence length="218" mass="23380">MGTNLILNQIEMIGVGLALIIFPLVFVFAFAAHPRLLRPRLLGPEELARRAHGNKLIHFGHVLVTLNTSLLIVVALHFTSLLGNSDGALAGFIGGVIAILGAIFLAVDKGALCLTMSAFDTLPEKTFDQIMPGVMTLFTRKGWLKLIWGIVFLPIGFAIQAIALLKTHTLSPWQSILFLIGTLFIATPDGAEIINLSASIMMAASLIPYGLQIIASAL</sequence>
<feature type="transmembrane region" description="Helical" evidence="1">
    <location>
        <begin position="193"/>
        <end position="215"/>
    </location>
</feature>
<comment type="caution">
    <text evidence="2">The sequence shown here is derived from an EMBL/GenBank/DDBJ whole genome shotgun (WGS) entry which is preliminary data.</text>
</comment>
<feature type="transmembrane region" description="Helical" evidence="1">
    <location>
        <begin position="170"/>
        <end position="186"/>
    </location>
</feature>
<name>A0A645FLF0_9ZZZZ</name>
<organism evidence="2">
    <name type="scientific">bioreactor metagenome</name>
    <dbReference type="NCBI Taxonomy" id="1076179"/>
    <lineage>
        <taxon>unclassified sequences</taxon>
        <taxon>metagenomes</taxon>
        <taxon>ecological metagenomes</taxon>
    </lineage>
</organism>
<evidence type="ECO:0000256" key="1">
    <source>
        <dbReference type="SAM" id="Phobius"/>
    </source>
</evidence>
<feature type="transmembrane region" description="Helical" evidence="1">
    <location>
        <begin position="12"/>
        <end position="32"/>
    </location>
</feature>
<evidence type="ECO:0000313" key="2">
    <source>
        <dbReference type="EMBL" id="MPN15238.1"/>
    </source>
</evidence>
<gene>
    <name evidence="2" type="ORF">SDC9_162568</name>
</gene>
<keyword evidence="1" id="KW-1133">Transmembrane helix</keyword>
<protein>
    <submittedName>
        <fullName evidence="2">Uncharacterized protein</fullName>
    </submittedName>
</protein>
<dbReference type="AlphaFoldDB" id="A0A645FLF0"/>
<feature type="transmembrane region" description="Helical" evidence="1">
    <location>
        <begin position="56"/>
        <end position="76"/>
    </location>
</feature>
<proteinExistence type="predicted"/>
<feature type="transmembrane region" description="Helical" evidence="1">
    <location>
        <begin position="143"/>
        <end position="164"/>
    </location>
</feature>
<accession>A0A645FLF0</accession>
<keyword evidence="1" id="KW-0812">Transmembrane</keyword>
<reference evidence="2" key="1">
    <citation type="submission" date="2019-08" db="EMBL/GenBank/DDBJ databases">
        <authorList>
            <person name="Kucharzyk K."/>
            <person name="Murdoch R.W."/>
            <person name="Higgins S."/>
            <person name="Loffler F."/>
        </authorList>
    </citation>
    <scope>NUCLEOTIDE SEQUENCE</scope>
</reference>
<dbReference type="EMBL" id="VSSQ01061953">
    <property type="protein sequence ID" value="MPN15238.1"/>
    <property type="molecule type" value="Genomic_DNA"/>
</dbReference>